<dbReference type="Gene3D" id="3.40.190.10">
    <property type="entry name" value="Periplasmic binding protein-like II"/>
    <property type="match status" value="2"/>
</dbReference>
<dbReference type="Pfam" id="PF00126">
    <property type="entry name" value="HTH_1"/>
    <property type="match status" value="1"/>
</dbReference>
<evidence type="ECO:0000256" key="2">
    <source>
        <dbReference type="ARBA" id="ARBA00023015"/>
    </source>
</evidence>
<dbReference type="GO" id="GO:0005829">
    <property type="term" value="C:cytosol"/>
    <property type="evidence" value="ECO:0007669"/>
    <property type="project" value="TreeGrafter"/>
</dbReference>
<dbReference type="Gene3D" id="1.10.10.10">
    <property type="entry name" value="Winged helix-like DNA-binding domain superfamily/Winged helix DNA-binding domain"/>
    <property type="match status" value="1"/>
</dbReference>
<organism evidence="6 7">
    <name type="scientific">Bordetella genomosp. 9</name>
    <dbReference type="NCBI Taxonomy" id="1416803"/>
    <lineage>
        <taxon>Bacteria</taxon>
        <taxon>Pseudomonadati</taxon>
        <taxon>Pseudomonadota</taxon>
        <taxon>Betaproteobacteria</taxon>
        <taxon>Burkholderiales</taxon>
        <taxon>Alcaligenaceae</taxon>
        <taxon>Bordetella</taxon>
    </lineage>
</organism>
<keyword evidence="4" id="KW-0804">Transcription</keyword>
<dbReference type="Proteomes" id="UP000216857">
    <property type="component" value="Unassembled WGS sequence"/>
</dbReference>
<evidence type="ECO:0000259" key="5">
    <source>
        <dbReference type="PROSITE" id="PS50931"/>
    </source>
</evidence>
<protein>
    <submittedName>
        <fullName evidence="6">LysR family transcriptional regulator</fullName>
    </submittedName>
</protein>
<name>A0A261RNC5_9BORD</name>
<dbReference type="PROSITE" id="PS50931">
    <property type="entry name" value="HTH_LYSR"/>
    <property type="match status" value="1"/>
</dbReference>
<proteinExistence type="inferred from homology"/>
<reference evidence="6" key="1">
    <citation type="submission" date="2017-05" db="EMBL/GenBank/DDBJ databases">
        <title>Complete and WGS of Bordetella genogroups.</title>
        <authorList>
            <person name="Spilker T."/>
            <person name="Lipuma J."/>
        </authorList>
    </citation>
    <scope>NUCLEOTIDE SEQUENCE</scope>
    <source>
        <strain evidence="6">AU21707</strain>
    </source>
</reference>
<comment type="caution">
    <text evidence="6">The sequence shown here is derived from an EMBL/GenBank/DDBJ whole genome shotgun (WGS) entry which is preliminary data.</text>
</comment>
<evidence type="ECO:0000256" key="4">
    <source>
        <dbReference type="ARBA" id="ARBA00023163"/>
    </source>
</evidence>
<dbReference type="PANTHER" id="PTHR30419">
    <property type="entry name" value="HTH-TYPE TRANSCRIPTIONAL REGULATOR YBHD"/>
    <property type="match status" value="1"/>
</dbReference>
<evidence type="ECO:0000313" key="6">
    <source>
        <dbReference type="EMBL" id="OZI26172.1"/>
    </source>
</evidence>
<keyword evidence="7" id="KW-1185">Reference proteome</keyword>
<evidence type="ECO:0000256" key="3">
    <source>
        <dbReference type="ARBA" id="ARBA00023125"/>
    </source>
</evidence>
<keyword evidence="3" id="KW-0238">DNA-binding</keyword>
<dbReference type="InterPro" id="IPR036390">
    <property type="entry name" value="WH_DNA-bd_sf"/>
</dbReference>
<gene>
    <name evidence="6" type="ORF">CAL26_02165</name>
</gene>
<dbReference type="GO" id="GO:0003677">
    <property type="term" value="F:DNA binding"/>
    <property type="evidence" value="ECO:0007669"/>
    <property type="project" value="UniProtKB-KW"/>
</dbReference>
<dbReference type="InterPro" id="IPR050950">
    <property type="entry name" value="HTH-type_LysR_regulators"/>
</dbReference>
<dbReference type="InterPro" id="IPR005119">
    <property type="entry name" value="LysR_subst-bd"/>
</dbReference>
<dbReference type="InterPro" id="IPR000847">
    <property type="entry name" value="LysR_HTH_N"/>
</dbReference>
<evidence type="ECO:0000313" key="7">
    <source>
        <dbReference type="Proteomes" id="UP000216857"/>
    </source>
</evidence>
<dbReference type="Pfam" id="PF03466">
    <property type="entry name" value="LysR_substrate"/>
    <property type="match status" value="1"/>
</dbReference>
<dbReference type="GO" id="GO:0003700">
    <property type="term" value="F:DNA-binding transcription factor activity"/>
    <property type="evidence" value="ECO:0007669"/>
    <property type="project" value="InterPro"/>
</dbReference>
<evidence type="ECO:0000256" key="1">
    <source>
        <dbReference type="ARBA" id="ARBA00009437"/>
    </source>
</evidence>
<sequence length="317" mass="34611">MTCLMKSPDFAKLRVRDLELLREIATVRSLTAIAESRGLTQPALSRALHDIEAALGTQVFSRDRAARLEPTPLGSLILSRVELMLAEADGLRGELLAFEEGRGTHLRLGVIPFVSNQLMREILKELTTGPYAMSISTYEASTDQLVSALRRQELDAVLGRITVDGATSELHQEKLFTQSASVLVNARSDLAGRKALKLEDLHRHEWVLPPQASPTRLAFAQLFVARGATPPSARIETTSARLIHTAISGDIAVLGLLPLDIAMELETWGGVKAVDLPAPFKMPPVGLITLAKRQRLPAGRILRDVVRGVLARSVAYR</sequence>
<dbReference type="EMBL" id="NEVJ01000001">
    <property type="protein sequence ID" value="OZI26172.1"/>
    <property type="molecule type" value="Genomic_DNA"/>
</dbReference>
<dbReference type="InterPro" id="IPR036388">
    <property type="entry name" value="WH-like_DNA-bd_sf"/>
</dbReference>
<dbReference type="OrthoDB" id="8806341at2"/>
<dbReference type="AlphaFoldDB" id="A0A261RNC5"/>
<feature type="domain" description="HTH lysR-type" evidence="5">
    <location>
        <begin position="13"/>
        <end position="71"/>
    </location>
</feature>
<comment type="similarity">
    <text evidence="1">Belongs to the LysR transcriptional regulatory family.</text>
</comment>
<accession>A0A261RNC5</accession>
<dbReference type="SUPFAM" id="SSF46785">
    <property type="entry name" value="Winged helix' DNA-binding domain"/>
    <property type="match status" value="1"/>
</dbReference>
<dbReference type="SUPFAM" id="SSF53850">
    <property type="entry name" value="Periplasmic binding protein-like II"/>
    <property type="match status" value="1"/>
</dbReference>
<keyword evidence="2" id="KW-0805">Transcription regulation</keyword>